<keyword evidence="1" id="KW-0472">Membrane</keyword>
<dbReference type="RefSeq" id="WP_170200728.1">
    <property type="nucleotide sequence ID" value="NZ_BAAAEW010000004.1"/>
</dbReference>
<dbReference type="Pfam" id="PF13400">
    <property type="entry name" value="Tad"/>
    <property type="match status" value="1"/>
</dbReference>
<keyword evidence="4" id="KW-1185">Reference proteome</keyword>
<organism evidence="3 4">
    <name type="scientific">Ideonella azotifigens</name>
    <dbReference type="NCBI Taxonomy" id="513160"/>
    <lineage>
        <taxon>Bacteria</taxon>
        <taxon>Pseudomonadati</taxon>
        <taxon>Pseudomonadota</taxon>
        <taxon>Betaproteobacteria</taxon>
        <taxon>Burkholderiales</taxon>
        <taxon>Sphaerotilaceae</taxon>
        <taxon>Ideonella</taxon>
    </lineage>
</organism>
<accession>A0ABP3V1F8</accession>
<gene>
    <name evidence="3" type="ORF">GCM10009107_08670</name>
</gene>
<feature type="domain" description="Putative Flp pilus-assembly TadG-like N-terminal" evidence="2">
    <location>
        <begin position="17"/>
        <end position="63"/>
    </location>
</feature>
<keyword evidence="1" id="KW-0812">Transmembrane</keyword>
<evidence type="ECO:0000259" key="2">
    <source>
        <dbReference type="Pfam" id="PF13400"/>
    </source>
</evidence>
<proteinExistence type="predicted"/>
<comment type="caution">
    <text evidence="3">The sequence shown here is derived from an EMBL/GenBank/DDBJ whole genome shotgun (WGS) entry which is preliminary data.</text>
</comment>
<protein>
    <recommendedName>
        <fullName evidence="2">Putative Flp pilus-assembly TadG-like N-terminal domain-containing protein</fullName>
    </recommendedName>
</protein>
<name>A0ABP3V1F8_9BURK</name>
<evidence type="ECO:0000256" key="1">
    <source>
        <dbReference type="SAM" id="Phobius"/>
    </source>
</evidence>
<dbReference type="Proteomes" id="UP001500279">
    <property type="component" value="Unassembled WGS sequence"/>
</dbReference>
<dbReference type="InterPro" id="IPR028087">
    <property type="entry name" value="Tad_N"/>
</dbReference>
<feature type="transmembrane region" description="Helical" evidence="1">
    <location>
        <begin position="20"/>
        <end position="38"/>
    </location>
</feature>
<sequence>MFNRRLGISPVRRSARGQALIWLLGTMVASAAILYGVFNVAQITVAKQRTVNAADAGALAGATVQARILNLAAYNNRAMIANEAFLIQMLSIESWLQYFGTTANNFGTLADIIGIFIPPIEAIGKILDKLADATEEVHDLLVKADDKAIIPLIEGSKLAIEGAHKAVILAGGALAEDAATKIIDANKTNFGTHTDVGVELDKRPGVLAVTISQNLKDWKNFTTQYTDSKRKDAADVLLASRDRFSTDRPGLWYLNLDLGLMGTEKKGGSKLSSDFNRWETEDTLEVWEKVPCKSGMCKEYQPIGWGRSNADKNGSSGNEWDPHRWAQELAHGDATNHGGNATKLMNWSGVPDVYDIKDKSTNARATLGVDFLVATRKSRAAVLTTHQMGVGLDSTAVTGSGDMLERNEADQYTALAKARVFFERPQRNLANDKTANVLWRSDSAKEYGSLFSPYWQARLVDLTQAEKAKLMIAMGMLPDKVLYTPGGQN</sequence>
<evidence type="ECO:0000313" key="3">
    <source>
        <dbReference type="EMBL" id="GAA0743797.1"/>
    </source>
</evidence>
<reference evidence="4" key="1">
    <citation type="journal article" date="2019" name="Int. J. Syst. Evol. Microbiol.">
        <title>The Global Catalogue of Microorganisms (GCM) 10K type strain sequencing project: providing services to taxonomists for standard genome sequencing and annotation.</title>
        <authorList>
            <consortium name="The Broad Institute Genomics Platform"/>
            <consortium name="The Broad Institute Genome Sequencing Center for Infectious Disease"/>
            <person name="Wu L."/>
            <person name="Ma J."/>
        </authorList>
    </citation>
    <scope>NUCLEOTIDE SEQUENCE [LARGE SCALE GENOMIC DNA]</scope>
    <source>
        <strain evidence="4">JCM 15503</strain>
    </source>
</reference>
<evidence type="ECO:0000313" key="4">
    <source>
        <dbReference type="Proteomes" id="UP001500279"/>
    </source>
</evidence>
<keyword evidence="1" id="KW-1133">Transmembrane helix</keyword>
<dbReference type="EMBL" id="BAAAEW010000004">
    <property type="protein sequence ID" value="GAA0743797.1"/>
    <property type="molecule type" value="Genomic_DNA"/>
</dbReference>